<dbReference type="PANTHER" id="PTHR11319">
    <property type="entry name" value="G PROTEIN-COUPLED RECEPTOR-RELATED"/>
    <property type="match status" value="1"/>
</dbReference>
<dbReference type="InterPro" id="IPR003368">
    <property type="entry name" value="POMP_repeat"/>
</dbReference>
<organism evidence="8 9">
    <name type="scientific">Eiseniibacteriota bacterium</name>
    <dbReference type="NCBI Taxonomy" id="2212470"/>
    <lineage>
        <taxon>Bacteria</taxon>
        <taxon>Candidatus Eiseniibacteriota</taxon>
    </lineage>
</organism>
<reference evidence="8 9" key="1">
    <citation type="submission" date="2024-09" db="EMBL/GenBank/DDBJ databases">
        <authorList>
            <person name="D'Angelo T."/>
        </authorList>
    </citation>
    <scope>NUCLEOTIDE SEQUENCE [LARGE SCALE GENOMIC DNA]</scope>
    <source>
        <strain evidence="8">SAG AM-320-E07</strain>
    </source>
</reference>
<keyword evidence="9" id="KW-1185">Reference proteome</keyword>
<dbReference type="Gene3D" id="2.160.20.10">
    <property type="entry name" value="Single-stranded right-handed beta-helix, Pectin lyase-like"/>
    <property type="match status" value="1"/>
</dbReference>
<evidence type="ECO:0008006" key="10">
    <source>
        <dbReference type="Google" id="ProtNLM"/>
    </source>
</evidence>
<keyword evidence="4" id="KW-0964">Secreted</keyword>
<dbReference type="InterPro" id="IPR012334">
    <property type="entry name" value="Pectin_lyas_fold"/>
</dbReference>
<dbReference type="EMBL" id="JBHPKH010000171">
    <property type="protein sequence ID" value="MFC1573455.1"/>
    <property type="molecule type" value="Genomic_DNA"/>
</dbReference>
<dbReference type="Pfam" id="PF02415">
    <property type="entry name" value="Chlam_PMP"/>
    <property type="match status" value="3"/>
</dbReference>
<dbReference type="SUPFAM" id="SSF51126">
    <property type="entry name" value="Pectin lyase-like"/>
    <property type="match status" value="1"/>
</dbReference>
<evidence type="ECO:0000313" key="8">
    <source>
        <dbReference type="EMBL" id="MFC1573455.1"/>
    </source>
</evidence>
<keyword evidence="6" id="KW-0472">Membrane</keyword>
<evidence type="ECO:0000256" key="7">
    <source>
        <dbReference type="ARBA" id="ARBA00023237"/>
    </source>
</evidence>
<dbReference type="InterPro" id="IPR011050">
    <property type="entry name" value="Pectin_lyase_fold/virulence"/>
</dbReference>
<accession>A0ABV6YM99</accession>
<evidence type="ECO:0000313" key="9">
    <source>
        <dbReference type="Proteomes" id="UP001593833"/>
    </source>
</evidence>
<sequence>DRTAYPPDVDDDIILTFDLYAQLPELEPVNFRITWYHYPFVCPESGEVGWSPYENVTWWYTTTNPFCGRVTVTAQDYSAPLDADLYRVAIDVIACCDCVGTTCTDQSTNITPIFDNVRIGLVTAHAQGTTHVVNPEGTGDYATVQNAIDAAENGDTIELTDGTYTGTGNTNINVQGKAITIRSQSRGAENCIIDCQGSAANQCRGFIFNSGEDSTTVLNGITIRNGYELDGAAIICTDLASSPTISDCILEYNTATDDGGAIYCSHGSSPTMQGCHFDGNQAVDKGGAVCCTESTPLFEDCVFTNNASTGNDGGGLYSQFPGETDVRRCIFDNNTAGDNGGAVYVRDEFSLNLSDCVITNNTASHLTGGVYSYNQCLLEILGCTIVGNGAGDAGGVSCYDSSQANIVASIIAFSSQGSAVYCSDGWAVVTCCDIYGNDGGDYVGCIGSYEGFEGNISSDPLFCDIGNGEYTLREDSPCAEDNNAECGQVGAYGVGCEASTGVDPAWDTADRIVLDQILPNPTSSGISVAFDLPRSCPIDLAVVNVQGRLVKRLVNERWTAGHHTATWDCTASNGKRVTPGVYFVRLAVSDVVMDTRSVIVMD</sequence>
<dbReference type="Gene3D" id="2.60.40.4070">
    <property type="match status" value="1"/>
</dbReference>
<feature type="non-terminal residue" evidence="8">
    <location>
        <position position="1"/>
    </location>
</feature>
<evidence type="ECO:0000256" key="3">
    <source>
        <dbReference type="ARBA" id="ARBA00004613"/>
    </source>
</evidence>
<evidence type="ECO:0000256" key="1">
    <source>
        <dbReference type="ARBA" id="ARBA00004196"/>
    </source>
</evidence>
<dbReference type="InterPro" id="IPR006626">
    <property type="entry name" value="PbH1"/>
</dbReference>
<evidence type="ECO:0000256" key="6">
    <source>
        <dbReference type="ARBA" id="ARBA00023136"/>
    </source>
</evidence>
<dbReference type="PANTHER" id="PTHR11319:SF35">
    <property type="entry name" value="OUTER MEMBRANE PROTEIN PMPC-RELATED"/>
    <property type="match status" value="1"/>
</dbReference>
<comment type="subcellular location">
    <subcellularLocation>
        <location evidence="1">Cell envelope</location>
    </subcellularLocation>
    <subcellularLocation>
        <location evidence="2">Cell outer membrane</location>
    </subcellularLocation>
    <subcellularLocation>
        <location evidence="3">Secreted</location>
    </subcellularLocation>
</comment>
<dbReference type="Proteomes" id="UP001593833">
    <property type="component" value="Unassembled WGS sequence"/>
</dbReference>
<protein>
    <recommendedName>
        <fullName evidence="10">FlgD Ig-like domain-containing protein</fullName>
    </recommendedName>
</protein>
<name>A0ABV6YM99_UNCEI</name>
<evidence type="ECO:0000256" key="4">
    <source>
        <dbReference type="ARBA" id="ARBA00022525"/>
    </source>
</evidence>
<dbReference type="NCBIfam" id="TIGR01376">
    <property type="entry name" value="POMP_repeat"/>
    <property type="match status" value="2"/>
</dbReference>
<comment type="caution">
    <text evidence="8">The sequence shown here is derived from an EMBL/GenBank/DDBJ whole genome shotgun (WGS) entry which is preliminary data.</text>
</comment>
<keyword evidence="7" id="KW-0998">Cell outer membrane</keyword>
<dbReference type="SMART" id="SM00710">
    <property type="entry name" value="PbH1"/>
    <property type="match status" value="7"/>
</dbReference>
<gene>
    <name evidence="8" type="ORF">ACFL6M_07655</name>
</gene>
<evidence type="ECO:0000256" key="5">
    <source>
        <dbReference type="ARBA" id="ARBA00022729"/>
    </source>
</evidence>
<evidence type="ECO:0000256" key="2">
    <source>
        <dbReference type="ARBA" id="ARBA00004442"/>
    </source>
</evidence>
<keyword evidence="5" id="KW-0732">Signal</keyword>
<proteinExistence type="predicted"/>